<dbReference type="PANTHER" id="PTHR47027">
    <property type="entry name" value="REVERSE TRANSCRIPTASE DOMAIN-CONTAINING PROTEIN"/>
    <property type="match status" value="1"/>
</dbReference>
<feature type="non-terminal residue" evidence="1">
    <location>
        <position position="1"/>
    </location>
</feature>
<comment type="caution">
    <text evidence="1">The sequence shown here is derived from an EMBL/GenBank/DDBJ whole genome shotgun (WGS) entry which is preliminary data.</text>
</comment>
<evidence type="ECO:0008006" key="3">
    <source>
        <dbReference type="Google" id="ProtNLM"/>
    </source>
</evidence>
<dbReference type="Proteomes" id="UP000601435">
    <property type="component" value="Unassembled WGS sequence"/>
</dbReference>
<proteinExistence type="predicted"/>
<evidence type="ECO:0000313" key="2">
    <source>
        <dbReference type="Proteomes" id="UP000601435"/>
    </source>
</evidence>
<protein>
    <recommendedName>
        <fullName evidence="3">Reverse transcriptase domain-containing protein</fullName>
    </recommendedName>
</protein>
<sequence>MLHFARRTGLSAALIFIDLSAAYYAVIRETLFGKDLSSRPVHEIAEALGLDRDDLQALTHLIENEAILQQQDAPVLMRELAQEFHQQTWFVLHGDTHLISTFRGTRPGGTLADIMFNLLFGQALRRRKSSSLRSAVPSVPWGGHRSPFPRHLEGSSSAKDIPDIVYADDLCIPVVCDKASNLRSVVSAVAADTFDTLTPHALRVNLGPTKTAAIMAHTGVGSRAARHESFGVLKGRAPILPEGKGLMWLDLVARYRHLGAVVAYDGSLRADVKHRLALARNAFRDGRRRLFACKDVPLSRRAIFFKTHVLSTLTAGIGSWPALGECDWILFSGGLLGLYRQLMGLRAQGNWNLTVSQILASTGLPAADTILHVERLRFLGQLVRHGPDELWALLGWYTDYQRAVRSAGAWLLQTGGTAATLGPIEHNWERWASLMRDSPGKWKGLLKRAEAWYGCRHDLQARFDYIVRQQWGAHSQRVHGYRHPATRLATGGACSFLNHKILPKEEEFCRPLRLALQSTVFNSDQEIYDEVVSHIAPLPVLRHTVTGWMRELQNDGIRQMAADVLLVLTPEHLCTRLAGKQLEVLAPVPSFSPCLRCPLLRCPAPAAHALHFGRVDTTWRQRWKLEGVTLVPMTLADVPFSALRCYAVSVDFPAPPDDHFPLLLPALGSLKAMRKYCAW</sequence>
<name>A0A813AEQ5_9DINO</name>
<evidence type="ECO:0000313" key="1">
    <source>
        <dbReference type="EMBL" id="CAE7865768.1"/>
    </source>
</evidence>
<organism evidence="1 2">
    <name type="scientific">Symbiodinium necroappetens</name>
    <dbReference type="NCBI Taxonomy" id="1628268"/>
    <lineage>
        <taxon>Eukaryota</taxon>
        <taxon>Sar</taxon>
        <taxon>Alveolata</taxon>
        <taxon>Dinophyceae</taxon>
        <taxon>Suessiales</taxon>
        <taxon>Symbiodiniaceae</taxon>
        <taxon>Symbiodinium</taxon>
    </lineage>
</organism>
<gene>
    <name evidence="1" type="ORF">SNEC2469_LOCUS27710</name>
</gene>
<dbReference type="AlphaFoldDB" id="A0A813AEQ5"/>
<keyword evidence="2" id="KW-1185">Reference proteome</keyword>
<reference evidence="1" key="1">
    <citation type="submission" date="2021-02" db="EMBL/GenBank/DDBJ databases">
        <authorList>
            <person name="Dougan E. K."/>
            <person name="Rhodes N."/>
            <person name="Thang M."/>
            <person name="Chan C."/>
        </authorList>
    </citation>
    <scope>NUCLEOTIDE SEQUENCE</scope>
</reference>
<dbReference type="PANTHER" id="PTHR47027:SF20">
    <property type="entry name" value="REVERSE TRANSCRIPTASE-LIKE PROTEIN WITH RNA-DIRECTED DNA POLYMERASE DOMAIN"/>
    <property type="match status" value="1"/>
</dbReference>
<dbReference type="OrthoDB" id="412396at2759"/>
<dbReference type="EMBL" id="CAJNJA010058840">
    <property type="protein sequence ID" value="CAE7865768.1"/>
    <property type="molecule type" value="Genomic_DNA"/>
</dbReference>
<accession>A0A813AEQ5</accession>